<comment type="caution">
    <text evidence="5">The sequence shown here is derived from an EMBL/GenBank/DDBJ whole genome shotgun (WGS) entry which is preliminary data.</text>
</comment>
<dbReference type="GO" id="GO:0043565">
    <property type="term" value="F:sequence-specific DNA binding"/>
    <property type="evidence" value="ECO:0007669"/>
    <property type="project" value="InterPro"/>
</dbReference>
<proteinExistence type="predicted"/>
<evidence type="ECO:0000256" key="1">
    <source>
        <dbReference type="ARBA" id="ARBA00023015"/>
    </source>
</evidence>
<dbReference type="PANTHER" id="PTHR43280">
    <property type="entry name" value="ARAC-FAMILY TRANSCRIPTIONAL REGULATOR"/>
    <property type="match status" value="1"/>
</dbReference>
<dbReference type="PROSITE" id="PS01124">
    <property type="entry name" value="HTH_ARAC_FAMILY_2"/>
    <property type="match status" value="1"/>
</dbReference>
<dbReference type="EMBL" id="SSOB01000080">
    <property type="protein sequence ID" value="THF72573.1"/>
    <property type="molecule type" value="Genomic_DNA"/>
</dbReference>
<dbReference type="Pfam" id="PF12833">
    <property type="entry name" value="HTH_18"/>
    <property type="match status" value="1"/>
</dbReference>
<dbReference type="SUPFAM" id="SSF46689">
    <property type="entry name" value="Homeodomain-like"/>
    <property type="match status" value="2"/>
</dbReference>
<dbReference type="GO" id="GO:0003700">
    <property type="term" value="F:DNA-binding transcription factor activity"/>
    <property type="evidence" value="ECO:0007669"/>
    <property type="project" value="InterPro"/>
</dbReference>
<dbReference type="PANTHER" id="PTHR43280:SF2">
    <property type="entry name" value="HTH-TYPE TRANSCRIPTIONAL REGULATOR EXSA"/>
    <property type="match status" value="1"/>
</dbReference>
<dbReference type="Proteomes" id="UP000310636">
    <property type="component" value="Unassembled WGS sequence"/>
</dbReference>
<keyword evidence="6" id="KW-1185">Reference proteome</keyword>
<organism evidence="5 6">
    <name type="scientific">Cohnella fermenti</name>
    <dbReference type="NCBI Taxonomy" id="2565925"/>
    <lineage>
        <taxon>Bacteria</taxon>
        <taxon>Bacillati</taxon>
        <taxon>Bacillota</taxon>
        <taxon>Bacilli</taxon>
        <taxon>Bacillales</taxon>
        <taxon>Paenibacillaceae</taxon>
        <taxon>Cohnella</taxon>
    </lineage>
</organism>
<sequence>MPGTLGRLDNADGSCRHGVTSLLRSCSYYRIEVRSSCSDNIVINLNNPAENKVRRSGVKKIEVQLCDYSSHTEFVQGYPDGLPTYIIRLQAEGMSRALVGGELTEIVPGDLLLFRPGERYELRIGERGPLPAAKRSGDYFVMCVGEGMDEWWARRERPTLSRIGEDGRIRAVWQQLILEHRRLGGGDAELVALLTRALLAMLDRAIDEAPDSRSAPALNALKMRSFIESRSTEALTLEDIAMHVRLSVSRAGHLFKEHFGVSMIAYLQQIRMHRALNLLAYSQLSLEQIAAESGLGSYAYFHRLFRAQYGMSPGAYRKKRSASSRP</sequence>
<dbReference type="Gene3D" id="1.10.10.60">
    <property type="entry name" value="Homeodomain-like"/>
    <property type="match status" value="2"/>
</dbReference>
<evidence type="ECO:0000313" key="5">
    <source>
        <dbReference type="EMBL" id="THF72573.1"/>
    </source>
</evidence>
<name>A0A4S4BEJ7_9BACL</name>
<evidence type="ECO:0000256" key="2">
    <source>
        <dbReference type="ARBA" id="ARBA00023125"/>
    </source>
</evidence>
<dbReference type="PROSITE" id="PS00041">
    <property type="entry name" value="HTH_ARAC_FAMILY_1"/>
    <property type="match status" value="1"/>
</dbReference>
<keyword evidence="2" id="KW-0238">DNA-binding</keyword>
<dbReference type="InterPro" id="IPR009057">
    <property type="entry name" value="Homeodomain-like_sf"/>
</dbReference>
<reference evidence="5 6" key="1">
    <citation type="submission" date="2019-04" db="EMBL/GenBank/DDBJ databases">
        <title>Cohnella sp. nov. isolated from preserved vegetables.</title>
        <authorList>
            <person name="Lin S.-Y."/>
            <person name="Hung M.-H."/>
            <person name="Young C.-C."/>
        </authorList>
    </citation>
    <scope>NUCLEOTIDE SEQUENCE [LARGE SCALE GENOMIC DNA]</scope>
    <source>
        <strain evidence="5 6">CC-MHH1044</strain>
    </source>
</reference>
<dbReference type="AlphaFoldDB" id="A0A4S4BEJ7"/>
<evidence type="ECO:0000256" key="3">
    <source>
        <dbReference type="ARBA" id="ARBA00023163"/>
    </source>
</evidence>
<feature type="domain" description="HTH araC/xylS-type" evidence="4">
    <location>
        <begin position="221"/>
        <end position="319"/>
    </location>
</feature>
<evidence type="ECO:0000259" key="4">
    <source>
        <dbReference type="PROSITE" id="PS01124"/>
    </source>
</evidence>
<dbReference type="OrthoDB" id="345364at2"/>
<dbReference type="InterPro" id="IPR018060">
    <property type="entry name" value="HTH_AraC"/>
</dbReference>
<keyword evidence="3" id="KW-0804">Transcription</keyword>
<keyword evidence="1" id="KW-0805">Transcription regulation</keyword>
<accession>A0A4S4BEJ7</accession>
<gene>
    <name evidence="5" type="ORF">E6C55_32730</name>
</gene>
<dbReference type="InterPro" id="IPR018062">
    <property type="entry name" value="HTH_AraC-typ_CS"/>
</dbReference>
<protein>
    <submittedName>
        <fullName evidence="5">Helix-turn-helix transcriptional regulator</fullName>
    </submittedName>
</protein>
<dbReference type="SMART" id="SM00342">
    <property type="entry name" value="HTH_ARAC"/>
    <property type="match status" value="1"/>
</dbReference>
<dbReference type="InterPro" id="IPR037923">
    <property type="entry name" value="HTH-like"/>
</dbReference>
<evidence type="ECO:0000313" key="6">
    <source>
        <dbReference type="Proteomes" id="UP000310636"/>
    </source>
</evidence>
<dbReference type="SUPFAM" id="SSF51215">
    <property type="entry name" value="Regulatory protein AraC"/>
    <property type="match status" value="1"/>
</dbReference>